<feature type="region of interest" description="Disordered" evidence="2">
    <location>
        <begin position="57"/>
        <end position="78"/>
    </location>
</feature>
<dbReference type="Gramene" id="evm.model.04.458">
    <property type="protein sequence ID" value="cds.evm.model.04.458"/>
    <property type="gene ID" value="evm.TU.04.458"/>
</dbReference>
<evidence type="ECO:0000313" key="4">
    <source>
        <dbReference type="Proteomes" id="UP000596661"/>
    </source>
</evidence>
<evidence type="ECO:0000313" key="3">
    <source>
        <dbReference type="EnsemblPlants" id="cds.evm.model.04.458"/>
    </source>
</evidence>
<protein>
    <submittedName>
        <fullName evidence="3">Uncharacterized protein</fullName>
    </submittedName>
</protein>
<organism evidence="3 4">
    <name type="scientific">Cannabis sativa</name>
    <name type="common">Hemp</name>
    <name type="synonym">Marijuana</name>
    <dbReference type="NCBI Taxonomy" id="3483"/>
    <lineage>
        <taxon>Eukaryota</taxon>
        <taxon>Viridiplantae</taxon>
        <taxon>Streptophyta</taxon>
        <taxon>Embryophyta</taxon>
        <taxon>Tracheophyta</taxon>
        <taxon>Spermatophyta</taxon>
        <taxon>Magnoliopsida</taxon>
        <taxon>eudicotyledons</taxon>
        <taxon>Gunneridae</taxon>
        <taxon>Pentapetalae</taxon>
        <taxon>rosids</taxon>
        <taxon>fabids</taxon>
        <taxon>Rosales</taxon>
        <taxon>Cannabaceae</taxon>
        <taxon>Cannabis</taxon>
    </lineage>
</organism>
<feature type="region of interest" description="Disordered" evidence="2">
    <location>
        <begin position="1"/>
        <end position="41"/>
    </location>
</feature>
<dbReference type="AlphaFoldDB" id="A0A803PHI3"/>
<keyword evidence="1" id="KW-0175">Coiled coil</keyword>
<feature type="coiled-coil region" evidence="1">
    <location>
        <begin position="143"/>
        <end position="253"/>
    </location>
</feature>
<dbReference type="EMBL" id="UZAU01000359">
    <property type="status" value="NOT_ANNOTATED_CDS"/>
    <property type="molecule type" value="Genomic_DNA"/>
</dbReference>
<accession>A0A803PHI3</accession>
<evidence type="ECO:0000256" key="1">
    <source>
        <dbReference type="SAM" id="Coils"/>
    </source>
</evidence>
<proteinExistence type="predicted"/>
<evidence type="ECO:0000256" key="2">
    <source>
        <dbReference type="SAM" id="MobiDB-lite"/>
    </source>
</evidence>
<reference evidence="3" key="2">
    <citation type="submission" date="2021-03" db="UniProtKB">
        <authorList>
            <consortium name="EnsemblPlants"/>
        </authorList>
    </citation>
    <scope>IDENTIFICATION</scope>
</reference>
<dbReference type="EnsemblPlants" id="evm.model.04.458">
    <property type="protein sequence ID" value="cds.evm.model.04.458"/>
    <property type="gene ID" value="evm.TU.04.458"/>
</dbReference>
<sequence length="261" mass="29464">MSQKMIQALKKRVGDNLGLSPPAKRSKGGETPSKEKTPVDEVIDLSEERHVVDRLAEKVLKSKRSRGGSSDGSEQVKTPSTIVALCTKVGKGKDMLQHYLTRSLPEVSDQLSRGDNELSLELVLGGVLKEVTQRDVDWAKKETKDTRSQLKVMRKELREVNKKLFAANTKVDELTKELQDMPSTTQLEADNVSLSQEVNSLKDERESLRILLTKLEEDVKNKQTREEELVKEVGDKKSRVEELEKEVDVLETAALEVFYEF</sequence>
<name>A0A803PHI3_CANSA</name>
<dbReference type="Gene3D" id="1.10.287.1490">
    <property type="match status" value="1"/>
</dbReference>
<keyword evidence="4" id="KW-1185">Reference proteome</keyword>
<dbReference type="Proteomes" id="UP000596661">
    <property type="component" value="Chromosome 4"/>
</dbReference>
<reference evidence="3" key="1">
    <citation type="submission" date="2018-11" db="EMBL/GenBank/DDBJ databases">
        <authorList>
            <person name="Grassa J C."/>
        </authorList>
    </citation>
    <scope>NUCLEOTIDE SEQUENCE [LARGE SCALE GENOMIC DNA]</scope>
</reference>